<protein>
    <submittedName>
        <fullName evidence="2">Uncharacterized protein</fullName>
    </submittedName>
</protein>
<reference evidence="2 3" key="1">
    <citation type="submission" date="2019-09" db="EMBL/GenBank/DDBJ databases">
        <title>Salinarimonas rosea gen. nov., sp. nov., a new member of the a-2 subgroup of the Proteobacteria.</title>
        <authorList>
            <person name="Liu J."/>
        </authorList>
    </citation>
    <scope>NUCLEOTIDE SEQUENCE [LARGE SCALE GENOMIC DNA]</scope>
    <source>
        <strain evidence="2 3">BN140002</strain>
    </source>
</reference>
<proteinExistence type="predicted"/>
<dbReference type="RefSeq" id="WP_149820426.1">
    <property type="nucleotide sequence ID" value="NZ_VUOA01000034.1"/>
</dbReference>
<name>A0A5B2VB54_9HYPH</name>
<dbReference type="OrthoDB" id="7679381at2"/>
<accession>A0A5B2VB54</accession>
<sequence>MRHARRACRQAMASAPIGGDAYKAAGSVMDAIDEAAEILTGEPGAFLPRPHGGGRDGTPNPTPGETSPALQAAIFDVLRAELYVSYVDDEGQNDHLRALAAKVTTAALVVAYTAQGDS</sequence>
<evidence type="ECO:0000313" key="3">
    <source>
        <dbReference type="Proteomes" id="UP000323142"/>
    </source>
</evidence>
<organism evidence="2 3">
    <name type="scientific">Salinarimonas soli</name>
    <dbReference type="NCBI Taxonomy" id="1638099"/>
    <lineage>
        <taxon>Bacteria</taxon>
        <taxon>Pseudomonadati</taxon>
        <taxon>Pseudomonadota</taxon>
        <taxon>Alphaproteobacteria</taxon>
        <taxon>Hyphomicrobiales</taxon>
        <taxon>Salinarimonadaceae</taxon>
        <taxon>Salinarimonas</taxon>
    </lineage>
</organism>
<dbReference type="AlphaFoldDB" id="A0A5B2VB54"/>
<keyword evidence="3" id="KW-1185">Reference proteome</keyword>
<comment type="caution">
    <text evidence="2">The sequence shown here is derived from an EMBL/GenBank/DDBJ whole genome shotgun (WGS) entry which is preliminary data.</text>
</comment>
<feature type="region of interest" description="Disordered" evidence="1">
    <location>
        <begin position="42"/>
        <end position="67"/>
    </location>
</feature>
<reference evidence="2 3" key="2">
    <citation type="submission" date="2019-09" db="EMBL/GenBank/DDBJ databases">
        <authorList>
            <person name="Jin C."/>
        </authorList>
    </citation>
    <scope>NUCLEOTIDE SEQUENCE [LARGE SCALE GENOMIC DNA]</scope>
    <source>
        <strain evidence="2 3">BN140002</strain>
    </source>
</reference>
<gene>
    <name evidence="2" type="ORF">F0L46_18880</name>
</gene>
<dbReference type="Proteomes" id="UP000323142">
    <property type="component" value="Unassembled WGS sequence"/>
</dbReference>
<dbReference type="EMBL" id="VUOA01000034">
    <property type="protein sequence ID" value="KAA2235569.1"/>
    <property type="molecule type" value="Genomic_DNA"/>
</dbReference>
<evidence type="ECO:0000313" key="2">
    <source>
        <dbReference type="EMBL" id="KAA2235569.1"/>
    </source>
</evidence>
<evidence type="ECO:0000256" key="1">
    <source>
        <dbReference type="SAM" id="MobiDB-lite"/>
    </source>
</evidence>